<dbReference type="SUPFAM" id="SSF109709">
    <property type="entry name" value="KorB DNA-binding domain-like"/>
    <property type="match status" value="1"/>
</dbReference>
<dbReference type="AlphaFoldDB" id="A0A1M5UBF3"/>
<dbReference type="CDD" id="cd16408">
    <property type="entry name" value="ParB_N_like"/>
    <property type="match status" value="1"/>
</dbReference>
<dbReference type="Gene3D" id="3.90.1530.30">
    <property type="match status" value="1"/>
</dbReference>
<organism evidence="3 4">
    <name type="scientific">Sporanaerobacter acetigenes DSM 13106</name>
    <dbReference type="NCBI Taxonomy" id="1123281"/>
    <lineage>
        <taxon>Bacteria</taxon>
        <taxon>Bacillati</taxon>
        <taxon>Bacillota</taxon>
        <taxon>Tissierellia</taxon>
        <taxon>Tissierellales</taxon>
        <taxon>Sporanaerobacteraceae</taxon>
        <taxon>Sporanaerobacter</taxon>
    </lineage>
</organism>
<dbReference type="EMBL" id="FQXR01000003">
    <property type="protein sequence ID" value="SHH60248.1"/>
    <property type="molecule type" value="Genomic_DNA"/>
</dbReference>
<dbReference type="SUPFAM" id="SSF110849">
    <property type="entry name" value="ParB/Sulfiredoxin"/>
    <property type="match status" value="1"/>
</dbReference>
<protein>
    <submittedName>
        <fullName evidence="3">Chromosome partitioning protein, ParB family</fullName>
    </submittedName>
</protein>
<evidence type="ECO:0000259" key="2">
    <source>
        <dbReference type="SMART" id="SM00470"/>
    </source>
</evidence>
<evidence type="ECO:0000256" key="1">
    <source>
        <dbReference type="ARBA" id="ARBA00006295"/>
    </source>
</evidence>
<dbReference type="STRING" id="1123281.SAMN02745180_00584"/>
<keyword evidence="4" id="KW-1185">Reference proteome</keyword>
<dbReference type="NCBIfam" id="TIGR00180">
    <property type="entry name" value="parB_part"/>
    <property type="match status" value="1"/>
</dbReference>
<dbReference type="PANTHER" id="PTHR33375">
    <property type="entry name" value="CHROMOSOME-PARTITIONING PROTEIN PARB-RELATED"/>
    <property type="match status" value="1"/>
</dbReference>
<reference evidence="3 4" key="1">
    <citation type="submission" date="2016-11" db="EMBL/GenBank/DDBJ databases">
        <authorList>
            <person name="Jaros S."/>
            <person name="Januszkiewicz K."/>
            <person name="Wedrychowicz H."/>
        </authorList>
    </citation>
    <scope>NUCLEOTIDE SEQUENCE [LARGE SCALE GENOMIC DNA]</scope>
    <source>
        <strain evidence="3 4">DSM 13106</strain>
    </source>
</reference>
<dbReference type="InterPro" id="IPR003115">
    <property type="entry name" value="ParB_N"/>
</dbReference>
<dbReference type="InterPro" id="IPR036086">
    <property type="entry name" value="ParB/Sulfiredoxin_sf"/>
</dbReference>
<dbReference type="Pfam" id="PF02195">
    <property type="entry name" value="ParB_N"/>
    <property type="match status" value="1"/>
</dbReference>
<accession>A0A1M5UBF3</accession>
<dbReference type="InterPro" id="IPR004437">
    <property type="entry name" value="ParB/RepB/Spo0J"/>
</dbReference>
<dbReference type="OrthoDB" id="9771505at2"/>
<sequence>MTKKPSVVNLNDLFGIEENLKTDDVDNKGITQLKIIDLMPFKNHPFKLYEGNRLDDMVESIKEHGIIIPLIVRPLKDGKYEILSGHNRANAGRIAGLEKVPVVIKEDLTDEEAMLIVTETNLIQRSFWELSHSEKARILTERHNAMKEQDKRADLEKGFSEEKQRKIDLINEIEMMSNIDGYEENSNSGTMCPQGETRDKIAGAYDLSPRNVSNYLRIDMLIDELKIRLDNNEIPFRAGVALSFLKEEEQKQVEQILKEGYKMDLKKADTLKTFSKGRNFAYEKAYEVLSGKYFDKPKKAKSIKFTNKFKKSINKYFKESQNQSEIEETIEKALEMYFSQYRGLNDKINQEEIEI</sequence>
<evidence type="ECO:0000313" key="4">
    <source>
        <dbReference type="Proteomes" id="UP000184389"/>
    </source>
</evidence>
<dbReference type="RefSeq" id="WP_072743169.1">
    <property type="nucleotide sequence ID" value="NZ_FQXR01000003.1"/>
</dbReference>
<dbReference type="GO" id="GO:0003677">
    <property type="term" value="F:DNA binding"/>
    <property type="evidence" value="ECO:0007669"/>
    <property type="project" value="InterPro"/>
</dbReference>
<feature type="domain" description="ParB-like N-terminal" evidence="2">
    <location>
        <begin position="31"/>
        <end position="122"/>
    </location>
</feature>
<dbReference type="Proteomes" id="UP000184389">
    <property type="component" value="Unassembled WGS sequence"/>
</dbReference>
<dbReference type="SMART" id="SM00470">
    <property type="entry name" value="ParB"/>
    <property type="match status" value="1"/>
</dbReference>
<dbReference type="GO" id="GO:0007059">
    <property type="term" value="P:chromosome segregation"/>
    <property type="evidence" value="ECO:0007669"/>
    <property type="project" value="TreeGrafter"/>
</dbReference>
<name>A0A1M5UBF3_9FIRM</name>
<comment type="similarity">
    <text evidence="1">Belongs to the ParB family.</text>
</comment>
<dbReference type="Gene3D" id="1.10.10.2830">
    <property type="match status" value="1"/>
</dbReference>
<dbReference type="InterPro" id="IPR050336">
    <property type="entry name" value="Chromosome_partition/occlusion"/>
</dbReference>
<dbReference type="PANTHER" id="PTHR33375:SF1">
    <property type="entry name" value="CHROMOSOME-PARTITIONING PROTEIN PARB-RELATED"/>
    <property type="match status" value="1"/>
</dbReference>
<proteinExistence type="inferred from homology"/>
<evidence type="ECO:0000313" key="3">
    <source>
        <dbReference type="EMBL" id="SHH60248.1"/>
    </source>
</evidence>
<dbReference type="GO" id="GO:0005694">
    <property type="term" value="C:chromosome"/>
    <property type="evidence" value="ECO:0007669"/>
    <property type="project" value="TreeGrafter"/>
</dbReference>
<gene>
    <name evidence="3" type="ORF">SAMN02745180_00584</name>
</gene>